<organism evidence="2 3">
    <name type="scientific">Methylacidimicrobium tartarophylax</name>
    <dbReference type="NCBI Taxonomy" id="1041768"/>
    <lineage>
        <taxon>Bacteria</taxon>
        <taxon>Pseudomonadati</taxon>
        <taxon>Verrucomicrobiota</taxon>
        <taxon>Methylacidimicrobium</taxon>
    </lineage>
</organism>
<name>A0A5E6M597_9BACT</name>
<keyword evidence="3" id="KW-1185">Reference proteome</keyword>
<dbReference type="AlphaFoldDB" id="A0A5E6M597"/>
<feature type="region of interest" description="Disordered" evidence="1">
    <location>
        <begin position="110"/>
        <end position="244"/>
    </location>
</feature>
<evidence type="ECO:0000313" key="3">
    <source>
        <dbReference type="Proteomes" id="UP000334923"/>
    </source>
</evidence>
<dbReference type="Proteomes" id="UP000334923">
    <property type="component" value="Unassembled WGS sequence"/>
</dbReference>
<proteinExistence type="predicted"/>
<accession>A0A5E6M597</accession>
<feature type="compositionally biased region" description="Basic and acidic residues" evidence="1">
    <location>
        <begin position="182"/>
        <end position="192"/>
    </location>
</feature>
<gene>
    <name evidence="2" type="ORF">MAMT_00138</name>
</gene>
<sequence length="254" mass="26914">MRAVSVVQEEDVAFGQVPDQAAEDGCGGSAGCVEASPGPGNVTKARPCESGIEKGIAKTHGSAEKPGSRAGKRAEHRLCSLDLALQGAQGVAGKEVRMAQAVVFHAVAAPDDFPDESGVPLRPLSHAEEARLGPPGVQKIEDRRRDLGIRSVVEGEDHKTVPRGGLRQADEVRAQQPTFRPEAGEPEEKVVGEEEGQEPDPESGDEGKRRQESDVQPEGDADGRGWPPAPGIPAGSRSSIWGSDRWANHRFYAV</sequence>
<evidence type="ECO:0000313" key="2">
    <source>
        <dbReference type="EMBL" id="VVM04508.1"/>
    </source>
</evidence>
<feature type="compositionally biased region" description="Basic and acidic residues" evidence="1">
    <location>
        <begin position="139"/>
        <end position="160"/>
    </location>
</feature>
<reference evidence="2 3" key="1">
    <citation type="submission" date="2019-09" db="EMBL/GenBank/DDBJ databases">
        <authorList>
            <person name="Cremers G."/>
        </authorList>
    </citation>
    <scope>NUCLEOTIDE SEQUENCE [LARGE SCALE GENOMIC DNA]</scope>
    <source>
        <strain evidence="2">4A</strain>
    </source>
</reference>
<evidence type="ECO:0000256" key="1">
    <source>
        <dbReference type="SAM" id="MobiDB-lite"/>
    </source>
</evidence>
<protein>
    <submittedName>
        <fullName evidence="2">Uncharacterized protein</fullName>
    </submittedName>
</protein>
<feature type="compositionally biased region" description="Acidic residues" evidence="1">
    <location>
        <begin position="193"/>
        <end position="204"/>
    </location>
</feature>
<dbReference type="EMBL" id="CABFVA020000004">
    <property type="protein sequence ID" value="VVM04508.1"/>
    <property type="molecule type" value="Genomic_DNA"/>
</dbReference>